<reference evidence="3 4" key="1">
    <citation type="submission" date="2018-02" db="EMBL/GenBank/DDBJ databases">
        <title>Draft genome of wild Prunus yedoensis var. nudiflora.</title>
        <authorList>
            <person name="Baek S."/>
            <person name="Kim J.-H."/>
            <person name="Choi K."/>
            <person name="Kim G.-B."/>
            <person name="Cho A."/>
            <person name="Jang H."/>
            <person name="Shin C.-H."/>
            <person name="Yu H.-J."/>
            <person name="Mun J.-H."/>
        </authorList>
    </citation>
    <scope>NUCLEOTIDE SEQUENCE [LARGE SCALE GENOMIC DNA]</scope>
    <source>
        <strain evidence="4">cv. Jeju island</strain>
        <tissue evidence="3">Leaf</tissue>
    </source>
</reference>
<dbReference type="Gene3D" id="1.20.1280.50">
    <property type="match status" value="1"/>
</dbReference>
<dbReference type="Pfam" id="PF23622">
    <property type="entry name" value="LRR_At1g61320_AtMIF1"/>
    <property type="match status" value="1"/>
</dbReference>
<dbReference type="AlphaFoldDB" id="A0A314UQG8"/>
<evidence type="ECO:0000259" key="1">
    <source>
        <dbReference type="Pfam" id="PF00646"/>
    </source>
</evidence>
<sequence length="584" mass="67857">MDEIQESLEANRDRISELPDCIGSYIMSKLTIKDLVTTSVLSKRWLRMWKLRRNLVFDIPNMFNIDLPPLWEGAGLDIDHEFLDQVTDEYVRRVDQFMQTFPGPKIDSFRLTHYIDVHKYVSFVDKWVARAIAMGVEEIAMLSYPSFTTFYVPKMKRPYSFPFRLLPVCNKKYLKHLYLDSCILMPSSQFFAAFYYLITLRLEATLVGEDFMISLLSNSPFLQGLRLKCCTLPSDLEIVGPSLHHLEVIDCRYKGNVTISAPKLTVFEHRNLLELENILPLNAPQLRKIFFHAWEERMIPPSISHFTGFAQLEYLNLRMTSGEMPRLPGNIAPLRNLKQLELSVDERAALGCSNILWVVLFLKASPLLQKLTYRRPESPPGFSENERSERWQPEEFTHNQLKEVEIAGCVGNWFEVELAICMLQNVQGLEQMVLNPSQRYYYGGGSWIDDEQSTCLGAPRYWAKSGREIVVEKLRDKVPGSAKRDMINVLPNDCIESYILSKLTIKDLVTPNVLSKTWLRIWKLRRNLIFDIPNMFNVDLPPLRQRSVGKMVNQQLTDEFVRRVDRFMQTFQGPKTDSFKLTHS</sequence>
<feature type="domain" description="At1g61320/AtMIF1 LRR" evidence="2">
    <location>
        <begin position="109"/>
        <end position="460"/>
    </location>
</feature>
<feature type="domain" description="F-box" evidence="1">
    <location>
        <begin position="15"/>
        <end position="54"/>
    </location>
</feature>
<evidence type="ECO:0000259" key="2">
    <source>
        <dbReference type="Pfam" id="PF23622"/>
    </source>
</evidence>
<dbReference type="InterPro" id="IPR032675">
    <property type="entry name" value="LRR_dom_sf"/>
</dbReference>
<dbReference type="InterPro" id="IPR055357">
    <property type="entry name" value="LRR_At1g61320_AtMIF1"/>
</dbReference>
<dbReference type="OrthoDB" id="673865at2759"/>
<accession>A0A314UQG8</accession>
<comment type="caution">
    <text evidence="3">The sequence shown here is derived from an EMBL/GenBank/DDBJ whole genome shotgun (WGS) entry which is preliminary data.</text>
</comment>
<dbReference type="PANTHER" id="PTHR34145:SF28">
    <property type="entry name" value="F-BOX DOMAIN-CONTAINING PROTEIN"/>
    <property type="match status" value="1"/>
</dbReference>
<dbReference type="Gene3D" id="3.80.10.10">
    <property type="entry name" value="Ribonuclease Inhibitor"/>
    <property type="match status" value="1"/>
</dbReference>
<keyword evidence="4" id="KW-1185">Reference proteome</keyword>
<name>A0A314UQG8_PRUYE</name>
<dbReference type="InterPro" id="IPR053772">
    <property type="entry name" value="At1g61320/At1g61330-like"/>
</dbReference>
<dbReference type="SUPFAM" id="SSF81383">
    <property type="entry name" value="F-box domain"/>
    <property type="match status" value="2"/>
</dbReference>
<proteinExistence type="predicted"/>
<dbReference type="InterPro" id="IPR036047">
    <property type="entry name" value="F-box-like_dom_sf"/>
</dbReference>
<dbReference type="STRING" id="2094558.A0A314UQG8"/>
<dbReference type="InterPro" id="IPR001810">
    <property type="entry name" value="F-box_dom"/>
</dbReference>
<protein>
    <submittedName>
        <fullName evidence="3">Uncharacterized protein</fullName>
    </submittedName>
</protein>
<dbReference type="PANTHER" id="PTHR34145">
    <property type="entry name" value="OS02G0105600 PROTEIN"/>
    <property type="match status" value="1"/>
</dbReference>
<evidence type="ECO:0000313" key="4">
    <source>
        <dbReference type="Proteomes" id="UP000250321"/>
    </source>
</evidence>
<dbReference type="Proteomes" id="UP000250321">
    <property type="component" value="Unassembled WGS sequence"/>
</dbReference>
<evidence type="ECO:0000313" key="3">
    <source>
        <dbReference type="EMBL" id="PQM39717.1"/>
    </source>
</evidence>
<gene>
    <name evidence="3" type="ORF">Pyn_12139</name>
</gene>
<organism evidence="3 4">
    <name type="scientific">Prunus yedoensis var. nudiflora</name>
    <dbReference type="NCBI Taxonomy" id="2094558"/>
    <lineage>
        <taxon>Eukaryota</taxon>
        <taxon>Viridiplantae</taxon>
        <taxon>Streptophyta</taxon>
        <taxon>Embryophyta</taxon>
        <taxon>Tracheophyta</taxon>
        <taxon>Spermatophyta</taxon>
        <taxon>Magnoliopsida</taxon>
        <taxon>eudicotyledons</taxon>
        <taxon>Gunneridae</taxon>
        <taxon>Pentapetalae</taxon>
        <taxon>rosids</taxon>
        <taxon>fabids</taxon>
        <taxon>Rosales</taxon>
        <taxon>Rosaceae</taxon>
        <taxon>Amygdaloideae</taxon>
        <taxon>Amygdaleae</taxon>
        <taxon>Prunus</taxon>
    </lineage>
</organism>
<dbReference type="SUPFAM" id="SSF52047">
    <property type="entry name" value="RNI-like"/>
    <property type="match status" value="1"/>
</dbReference>
<dbReference type="EMBL" id="PJQY01003166">
    <property type="protein sequence ID" value="PQM39717.1"/>
    <property type="molecule type" value="Genomic_DNA"/>
</dbReference>
<dbReference type="Pfam" id="PF00646">
    <property type="entry name" value="F-box"/>
    <property type="match status" value="1"/>
</dbReference>